<feature type="domain" description="Helix-hairpin-helix DNA-binding motif class 1" evidence="1">
    <location>
        <begin position="117"/>
        <end position="136"/>
    </location>
</feature>
<feature type="domain" description="Helix-hairpin-helix DNA-binding motif class 1" evidence="1">
    <location>
        <begin position="87"/>
        <end position="106"/>
    </location>
</feature>
<name>A0ABU6G8T3_9BACL</name>
<gene>
    <name evidence="2" type="ORF">P4I72_25805</name>
</gene>
<dbReference type="Proteomes" id="UP001338137">
    <property type="component" value="Unassembled WGS sequence"/>
</dbReference>
<dbReference type="GO" id="GO:0003677">
    <property type="term" value="F:DNA binding"/>
    <property type="evidence" value="ECO:0007669"/>
    <property type="project" value="UniProtKB-KW"/>
</dbReference>
<organism evidence="2 3">
    <name type="scientific">Paenibacillus alba</name>
    <dbReference type="NCBI Taxonomy" id="1197127"/>
    <lineage>
        <taxon>Bacteria</taxon>
        <taxon>Bacillati</taxon>
        <taxon>Bacillota</taxon>
        <taxon>Bacilli</taxon>
        <taxon>Bacillales</taxon>
        <taxon>Paenibacillaceae</taxon>
        <taxon>Paenibacillus</taxon>
    </lineage>
</organism>
<dbReference type="SUPFAM" id="SSF47781">
    <property type="entry name" value="RuvA domain 2-like"/>
    <property type="match status" value="1"/>
</dbReference>
<dbReference type="InterPro" id="IPR010994">
    <property type="entry name" value="RuvA_2-like"/>
</dbReference>
<dbReference type="RefSeq" id="WP_246362064.1">
    <property type="nucleotide sequence ID" value="NZ_JABMKZ010000003.1"/>
</dbReference>
<protein>
    <submittedName>
        <fullName evidence="2">ComEA family DNA-binding protein</fullName>
    </submittedName>
</protein>
<proteinExistence type="predicted"/>
<reference evidence="2 3" key="1">
    <citation type="submission" date="2023-03" db="EMBL/GenBank/DDBJ databases">
        <title>Bacillus Genome Sequencing.</title>
        <authorList>
            <person name="Dunlap C."/>
        </authorList>
    </citation>
    <scope>NUCLEOTIDE SEQUENCE [LARGE SCALE GENOMIC DNA]</scope>
    <source>
        <strain evidence="2 3">BD-533</strain>
    </source>
</reference>
<dbReference type="InterPro" id="IPR004509">
    <property type="entry name" value="Competence_ComEA_HhH"/>
</dbReference>
<accession>A0ABU6G8T3</accession>
<keyword evidence="2" id="KW-0238">DNA-binding</keyword>
<dbReference type="NCBIfam" id="TIGR00426">
    <property type="entry name" value="competence protein ComEA helix-hairpin-helix repeat region"/>
    <property type="match status" value="1"/>
</dbReference>
<sequence>MGGYRKVKVLLILAVLCLLIGVVWPFLRGGRSQIETEFVPMNNQMQAMLEKVAEESIVSSESKPVHSASPAAKSTAAILDLNSATFEQLNELPGIGNSKAQAILDYRLQKGRFSQVDELTEVKGIGEKMLEKLKPLVYVSSP</sequence>
<dbReference type="PANTHER" id="PTHR21180:SF32">
    <property type="entry name" value="ENDONUCLEASE_EXONUCLEASE_PHOSPHATASE FAMILY DOMAIN-CONTAINING PROTEIN 1"/>
    <property type="match status" value="1"/>
</dbReference>
<dbReference type="InterPro" id="IPR003583">
    <property type="entry name" value="Hlx-hairpin-Hlx_DNA-bd_motif"/>
</dbReference>
<keyword evidence="3" id="KW-1185">Reference proteome</keyword>
<comment type="caution">
    <text evidence="2">The sequence shown here is derived from an EMBL/GenBank/DDBJ whole genome shotgun (WGS) entry which is preliminary data.</text>
</comment>
<evidence type="ECO:0000259" key="1">
    <source>
        <dbReference type="SMART" id="SM00278"/>
    </source>
</evidence>
<dbReference type="Gene3D" id="1.10.150.280">
    <property type="entry name" value="AF1531-like domain"/>
    <property type="match status" value="1"/>
</dbReference>
<dbReference type="PANTHER" id="PTHR21180">
    <property type="entry name" value="ENDONUCLEASE/EXONUCLEASE/PHOSPHATASE FAMILY DOMAIN-CONTAINING PROTEIN 1"/>
    <property type="match status" value="1"/>
</dbReference>
<evidence type="ECO:0000313" key="2">
    <source>
        <dbReference type="EMBL" id="MEC0230552.1"/>
    </source>
</evidence>
<dbReference type="Pfam" id="PF12836">
    <property type="entry name" value="HHH_3"/>
    <property type="match status" value="1"/>
</dbReference>
<evidence type="ECO:0000313" key="3">
    <source>
        <dbReference type="Proteomes" id="UP001338137"/>
    </source>
</evidence>
<dbReference type="SMART" id="SM00278">
    <property type="entry name" value="HhH1"/>
    <property type="match status" value="2"/>
</dbReference>
<dbReference type="InterPro" id="IPR051675">
    <property type="entry name" value="Endo/Exo/Phosphatase_dom_1"/>
</dbReference>
<dbReference type="EMBL" id="JARLKY010000072">
    <property type="protein sequence ID" value="MEC0230552.1"/>
    <property type="molecule type" value="Genomic_DNA"/>
</dbReference>